<gene>
    <name evidence="1" type="ORF">LOK49_LG06G01315</name>
</gene>
<evidence type="ECO:0000313" key="2">
    <source>
        <dbReference type="Proteomes" id="UP001060215"/>
    </source>
</evidence>
<keyword evidence="2" id="KW-1185">Reference proteome</keyword>
<accession>A0ACC0HAM5</accession>
<evidence type="ECO:0000313" key="1">
    <source>
        <dbReference type="EMBL" id="KAI8010104.1"/>
    </source>
</evidence>
<name>A0ACC0HAM5_9ERIC</name>
<protein>
    <submittedName>
        <fullName evidence="1">Glycosyltransferase BC10</fullName>
    </submittedName>
</protein>
<comment type="caution">
    <text evidence="1">The sequence shown here is derived from an EMBL/GenBank/DDBJ whole genome shotgun (WGS) entry which is preliminary data.</text>
</comment>
<dbReference type="EMBL" id="CM045762">
    <property type="protein sequence ID" value="KAI8010104.1"/>
    <property type="molecule type" value="Genomic_DNA"/>
</dbReference>
<sequence>MSSSMTKKKRSSSSCLSGRRLFSVGSKLAIWLSAILCFVALVRLHSESTIVITDFHKFRTFNHHFQGSPKVAFLFLTRGALPLDFLWHTFFQNGDVANFSIYIHSRPGFVFNEKTTRSAFFHHRQVRNSIQVTWGEPTMIEAERLLLEAALEEPANQRFVLLSDSCVPLYNFRYIYNYLMSSPRSFVDSFLDAKEVRYNPKMSPIIPKHKWRKGSQWITLTREHAEVVVNDNIILPVFKKFCRRLRWRPFAGLGKAGELFSRLLGLYNCIPDEHYMQTLLLMRDLEVELERRSLTYSLWNQFVGKEDRNSWHPITFQYADAGPQQIKEIKASY</sequence>
<dbReference type="Proteomes" id="UP001060215">
    <property type="component" value="Chromosome 5"/>
</dbReference>
<proteinExistence type="predicted"/>
<reference evidence="1 2" key="1">
    <citation type="journal article" date="2022" name="Plant J.">
        <title>Chromosome-level genome of Camellia lanceoleosa provides a valuable resource for understanding genome evolution and self-incompatibility.</title>
        <authorList>
            <person name="Gong W."/>
            <person name="Xiao S."/>
            <person name="Wang L."/>
            <person name="Liao Z."/>
            <person name="Chang Y."/>
            <person name="Mo W."/>
            <person name="Hu G."/>
            <person name="Li W."/>
            <person name="Zhao G."/>
            <person name="Zhu H."/>
            <person name="Hu X."/>
            <person name="Ji K."/>
            <person name="Xiang X."/>
            <person name="Song Q."/>
            <person name="Yuan D."/>
            <person name="Jin S."/>
            <person name="Zhang L."/>
        </authorList>
    </citation>
    <scope>NUCLEOTIDE SEQUENCE [LARGE SCALE GENOMIC DNA]</scope>
    <source>
        <strain evidence="1">SQ_2022a</strain>
    </source>
</reference>
<organism evidence="1 2">
    <name type="scientific">Camellia lanceoleosa</name>
    <dbReference type="NCBI Taxonomy" id="1840588"/>
    <lineage>
        <taxon>Eukaryota</taxon>
        <taxon>Viridiplantae</taxon>
        <taxon>Streptophyta</taxon>
        <taxon>Embryophyta</taxon>
        <taxon>Tracheophyta</taxon>
        <taxon>Spermatophyta</taxon>
        <taxon>Magnoliopsida</taxon>
        <taxon>eudicotyledons</taxon>
        <taxon>Gunneridae</taxon>
        <taxon>Pentapetalae</taxon>
        <taxon>asterids</taxon>
        <taxon>Ericales</taxon>
        <taxon>Theaceae</taxon>
        <taxon>Camellia</taxon>
    </lineage>
</organism>